<name>A0ABV6HI07_9SPHI</name>
<feature type="chain" id="PRO_5047380657" evidence="1">
    <location>
        <begin position="29"/>
        <end position="186"/>
    </location>
</feature>
<evidence type="ECO:0000313" key="3">
    <source>
        <dbReference type="Proteomes" id="UP001589774"/>
    </source>
</evidence>
<evidence type="ECO:0000313" key="2">
    <source>
        <dbReference type="EMBL" id="MFC0318514.1"/>
    </source>
</evidence>
<reference evidence="2 3" key="1">
    <citation type="submission" date="2024-09" db="EMBL/GenBank/DDBJ databases">
        <authorList>
            <person name="Sun Q."/>
            <person name="Mori K."/>
        </authorList>
    </citation>
    <scope>NUCLEOTIDE SEQUENCE [LARGE SCALE GENOMIC DNA]</scope>
    <source>
        <strain evidence="2 3">CCM 7765</strain>
    </source>
</reference>
<comment type="caution">
    <text evidence="2">The sequence shown here is derived from an EMBL/GenBank/DDBJ whole genome shotgun (WGS) entry which is preliminary data.</text>
</comment>
<dbReference type="Proteomes" id="UP001589774">
    <property type="component" value="Unassembled WGS sequence"/>
</dbReference>
<evidence type="ECO:0000256" key="1">
    <source>
        <dbReference type="SAM" id="SignalP"/>
    </source>
</evidence>
<gene>
    <name evidence="2" type="ORF">ACFFI0_09345</name>
</gene>
<dbReference type="InterPro" id="IPR010321">
    <property type="entry name" value="DUF922"/>
</dbReference>
<keyword evidence="3" id="KW-1185">Reference proteome</keyword>
<feature type="signal peptide" evidence="1">
    <location>
        <begin position="1"/>
        <end position="28"/>
    </location>
</feature>
<proteinExistence type="predicted"/>
<dbReference type="Pfam" id="PF06037">
    <property type="entry name" value="DUF922"/>
    <property type="match status" value="1"/>
</dbReference>
<organism evidence="2 3">
    <name type="scientific">Olivibacter oleidegradans</name>
    <dbReference type="NCBI Taxonomy" id="760123"/>
    <lineage>
        <taxon>Bacteria</taxon>
        <taxon>Pseudomonadati</taxon>
        <taxon>Bacteroidota</taxon>
        <taxon>Sphingobacteriia</taxon>
        <taxon>Sphingobacteriales</taxon>
        <taxon>Sphingobacteriaceae</taxon>
        <taxon>Olivibacter</taxon>
    </lineage>
</organism>
<dbReference type="RefSeq" id="WP_130857624.1">
    <property type="nucleotide sequence ID" value="NZ_JBHLWO010000002.1"/>
</dbReference>
<sequence length="186" mass="21625">MLKNLVYICSLSLLLFATVLSSCNKANAQGYRQLTISDFKGKADPKSPFISHVKLRIGYQSTTLKRVDSYQVTFHVFLDINPRESWIKFDKIKTPEILAEVLNHEQGHFKIGLLMQHELISRLNARKYTSHYKQEAATLFNKVSNKYQAMQLRYDAETEHMMNRAQQAIWDKKLNRSIEGLNLLMD</sequence>
<dbReference type="PROSITE" id="PS51257">
    <property type="entry name" value="PROKAR_LIPOPROTEIN"/>
    <property type="match status" value="1"/>
</dbReference>
<keyword evidence="1" id="KW-0732">Signal</keyword>
<accession>A0ABV6HI07</accession>
<protein>
    <submittedName>
        <fullName evidence="2">DUF922 domain-containing protein</fullName>
    </submittedName>
</protein>
<dbReference type="EMBL" id="JBHLWO010000002">
    <property type="protein sequence ID" value="MFC0318514.1"/>
    <property type="molecule type" value="Genomic_DNA"/>
</dbReference>